<sequence>MKTLILPIFLLAATFSFAQMQDSAKAKTIDEVVMTKKVFQKKADRLVFDVASSPIAKGSNAFDLLKETPMISASDDKTLQILGKNAVLIYLNGRKSNMSPDAVIELLKSMPSENIQKIEVITMPSSEFAVEGNQGIVNIVLKKKPTDGLNGNLKMENNQSYFNSQKASVTLNYRKDKLGISTNFNAGQNNNRQFLSLANGNKDFSQTSAGNIDNFGTNLSGYLNLDFEINEKQNLGFSYNNYTYRSKELHTDLFNVLTNLKTGEIFRNRTENFGNTKSDDHSFNLNYELKTDDKGSKLSISSSYLKHIKKEEITGSTIEQDAQQNNGELLKQFQQNIPLGIDNIGILADYVKKMNNDYTLSFGASFNHTKTDSDTKFTNILPPTGIDLNQSNHFLYTEKIPSAYITLEKNFGEKWTSKAGFRFEKTMSDGIVLDKNITINRDNNSFLPYLSLSYNPNQKHNFSYSFSSRIQRPPFWAIAPNKIYLTETNYIQNNPFAKPETYYNQELMYMYKNAYFLNFSHSYVKDASEQIPLQGINSKDQRVLAYIRTNYGDKQEMTASLGMQKTFFKGIWVANNSAFLGHHLYKGEVAEDPTDTQHEVTFNKNVIDYNTTFYGVNLQNTIRLSSKKDWFLGVNYFYTSSLMIELGKLEPVHGLNLSLKKTMDNWTFNLQVRDVFHTSEIKITGYQNNGDYNIVDQSQYRRRFNFTATYTFGNQKLQKIRNIGGANDDVKNRTGN</sequence>
<comment type="subcellular location">
    <subcellularLocation>
        <location evidence="1">Cell outer membrane</location>
    </subcellularLocation>
</comment>
<evidence type="ECO:0000256" key="4">
    <source>
        <dbReference type="SAM" id="SignalP"/>
    </source>
</evidence>
<dbReference type="STRING" id="1304281.ACM44_05365"/>
<evidence type="ECO:0000259" key="5">
    <source>
        <dbReference type="Pfam" id="PF14905"/>
    </source>
</evidence>
<gene>
    <name evidence="6" type="ORF">ACM44_05365</name>
</gene>
<keyword evidence="3" id="KW-0998">Cell outer membrane</keyword>
<evidence type="ECO:0000256" key="3">
    <source>
        <dbReference type="ARBA" id="ARBA00023237"/>
    </source>
</evidence>
<dbReference type="Proteomes" id="UP000035900">
    <property type="component" value="Unassembled WGS sequence"/>
</dbReference>
<reference evidence="6 7" key="1">
    <citation type="journal article" date="2004" name="Int. J. Syst. Evol. Microbiol.">
        <title>Kaistella koreensis gen. nov., sp. nov., a novel member of the Chryseobacterium-Bergeyella-Riemerella branch.</title>
        <authorList>
            <person name="Kim M.K."/>
            <person name="Im W.T."/>
            <person name="Shin Y.K."/>
            <person name="Lim J.H."/>
            <person name="Kim S.H."/>
            <person name="Lee B.C."/>
            <person name="Park M.Y."/>
            <person name="Lee K.Y."/>
            <person name="Lee S.T."/>
        </authorList>
    </citation>
    <scope>NUCLEOTIDE SEQUENCE [LARGE SCALE GENOMIC DNA]</scope>
    <source>
        <strain evidence="6 7">CCUG 49689</strain>
    </source>
</reference>
<feature type="signal peptide" evidence="4">
    <location>
        <begin position="1"/>
        <end position="18"/>
    </location>
</feature>
<dbReference type="PANTHER" id="PTHR40980">
    <property type="entry name" value="PLUG DOMAIN-CONTAINING PROTEIN"/>
    <property type="match status" value="1"/>
</dbReference>
<keyword evidence="7" id="KW-1185">Reference proteome</keyword>
<protein>
    <recommendedName>
        <fullName evidence="5">Outer membrane protein beta-barrel domain-containing protein</fullName>
    </recommendedName>
</protein>
<evidence type="ECO:0000313" key="6">
    <source>
        <dbReference type="EMBL" id="KMQ71653.1"/>
    </source>
</evidence>
<dbReference type="PATRIC" id="fig|1304281.5.peg.1151"/>
<dbReference type="PANTHER" id="PTHR40980:SF4">
    <property type="entry name" value="TONB-DEPENDENT RECEPTOR-LIKE BETA-BARREL DOMAIN-CONTAINING PROTEIN"/>
    <property type="match status" value="1"/>
</dbReference>
<accession>A0A0J7IZM4</accession>
<dbReference type="InterPro" id="IPR041700">
    <property type="entry name" value="OMP_b-brl_3"/>
</dbReference>
<keyword evidence="2" id="KW-0472">Membrane</keyword>
<dbReference type="EMBL" id="LFNG01000006">
    <property type="protein sequence ID" value="KMQ71653.1"/>
    <property type="molecule type" value="Genomic_DNA"/>
</dbReference>
<dbReference type="OrthoDB" id="8764943at2"/>
<keyword evidence="4" id="KW-0732">Signal</keyword>
<evidence type="ECO:0000256" key="2">
    <source>
        <dbReference type="ARBA" id="ARBA00023136"/>
    </source>
</evidence>
<dbReference type="Gene3D" id="2.40.170.20">
    <property type="entry name" value="TonB-dependent receptor, beta-barrel domain"/>
    <property type="match status" value="1"/>
</dbReference>
<evidence type="ECO:0000313" key="7">
    <source>
        <dbReference type="Proteomes" id="UP000035900"/>
    </source>
</evidence>
<dbReference type="AlphaFoldDB" id="A0A0J7IZM4"/>
<dbReference type="Pfam" id="PF14905">
    <property type="entry name" value="OMP_b-brl_3"/>
    <property type="match status" value="1"/>
</dbReference>
<evidence type="ECO:0000256" key="1">
    <source>
        <dbReference type="ARBA" id="ARBA00004442"/>
    </source>
</evidence>
<feature type="chain" id="PRO_5005289200" description="Outer membrane protein beta-barrel domain-containing protein" evidence="4">
    <location>
        <begin position="19"/>
        <end position="736"/>
    </location>
</feature>
<proteinExistence type="predicted"/>
<dbReference type="GO" id="GO:0009279">
    <property type="term" value="C:cell outer membrane"/>
    <property type="evidence" value="ECO:0007669"/>
    <property type="project" value="UniProtKB-SubCell"/>
</dbReference>
<name>A0A0J7IZM4_9FLAO</name>
<organism evidence="6 7">
    <name type="scientific">Chryseobacterium koreense CCUG 49689</name>
    <dbReference type="NCBI Taxonomy" id="1304281"/>
    <lineage>
        <taxon>Bacteria</taxon>
        <taxon>Pseudomonadati</taxon>
        <taxon>Bacteroidota</taxon>
        <taxon>Flavobacteriia</taxon>
        <taxon>Flavobacteriales</taxon>
        <taxon>Weeksellaceae</taxon>
        <taxon>Chryseobacterium group</taxon>
        <taxon>Chryseobacterium</taxon>
    </lineage>
</organism>
<comment type="caution">
    <text evidence="6">The sequence shown here is derived from an EMBL/GenBank/DDBJ whole genome shotgun (WGS) entry which is preliminary data.</text>
</comment>
<dbReference type="InterPro" id="IPR036942">
    <property type="entry name" value="Beta-barrel_TonB_sf"/>
</dbReference>
<dbReference type="SUPFAM" id="SSF56935">
    <property type="entry name" value="Porins"/>
    <property type="match status" value="1"/>
</dbReference>
<feature type="domain" description="Outer membrane protein beta-barrel" evidence="5">
    <location>
        <begin position="290"/>
        <end position="710"/>
    </location>
</feature>
<dbReference type="RefSeq" id="WP_048499027.1">
    <property type="nucleotide sequence ID" value="NZ_LFNG01000006.1"/>
</dbReference>